<dbReference type="GO" id="GO:0006226">
    <property type="term" value="P:dUMP biosynthetic process"/>
    <property type="evidence" value="ECO:0007669"/>
    <property type="project" value="InterPro"/>
</dbReference>
<feature type="domain" description="dUTPase-like" evidence="6">
    <location>
        <begin position="12"/>
        <end position="142"/>
    </location>
</feature>
<evidence type="ECO:0000259" key="6">
    <source>
        <dbReference type="Pfam" id="PF00692"/>
    </source>
</evidence>
<evidence type="ECO:0000256" key="3">
    <source>
        <dbReference type="ARBA" id="ARBA00022801"/>
    </source>
</evidence>
<proteinExistence type="inferred from homology"/>
<dbReference type="NCBIfam" id="NF001862">
    <property type="entry name" value="PRK00601.1"/>
    <property type="match status" value="1"/>
</dbReference>
<evidence type="ECO:0000256" key="5">
    <source>
        <dbReference type="ARBA" id="ARBA00047686"/>
    </source>
</evidence>
<keyword evidence="4" id="KW-0546">Nucleotide metabolism</keyword>
<dbReference type="GO" id="GO:0000287">
    <property type="term" value="F:magnesium ion binding"/>
    <property type="evidence" value="ECO:0007669"/>
    <property type="project" value="InterPro"/>
</dbReference>
<organism evidence="7 8">
    <name type="scientific">Candidatus Doudnabacteria bacterium RIFCSPHIGHO2_12_FULL_48_16</name>
    <dbReference type="NCBI Taxonomy" id="1817838"/>
    <lineage>
        <taxon>Bacteria</taxon>
        <taxon>Candidatus Doudnaibacteriota</taxon>
    </lineage>
</organism>
<evidence type="ECO:0000256" key="1">
    <source>
        <dbReference type="ARBA" id="ARBA00006581"/>
    </source>
</evidence>
<comment type="caution">
    <text evidence="7">The sequence shown here is derived from an EMBL/GenBank/DDBJ whole genome shotgun (WGS) entry which is preliminary data.</text>
</comment>
<reference evidence="7 8" key="1">
    <citation type="journal article" date="2016" name="Nat. Commun.">
        <title>Thousands of microbial genomes shed light on interconnected biogeochemical processes in an aquifer system.</title>
        <authorList>
            <person name="Anantharaman K."/>
            <person name="Brown C.T."/>
            <person name="Hug L.A."/>
            <person name="Sharon I."/>
            <person name="Castelle C.J."/>
            <person name="Probst A.J."/>
            <person name="Thomas B.C."/>
            <person name="Singh A."/>
            <person name="Wilkins M.J."/>
            <person name="Karaoz U."/>
            <person name="Brodie E.L."/>
            <person name="Williams K.H."/>
            <person name="Hubbard S.S."/>
            <person name="Banfield J.F."/>
        </authorList>
    </citation>
    <scope>NUCLEOTIDE SEQUENCE [LARGE SCALE GENOMIC DNA]</scope>
</reference>
<gene>
    <name evidence="7" type="ORF">A3E29_02260</name>
</gene>
<dbReference type="NCBIfam" id="TIGR00576">
    <property type="entry name" value="dut"/>
    <property type="match status" value="1"/>
</dbReference>
<dbReference type="AlphaFoldDB" id="A0A1F5PL03"/>
<dbReference type="Gene3D" id="2.70.40.10">
    <property type="match status" value="1"/>
</dbReference>
<dbReference type="InterPro" id="IPR036157">
    <property type="entry name" value="dUTPase-like_sf"/>
</dbReference>
<dbReference type="Pfam" id="PF00692">
    <property type="entry name" value="dUTPase"/>
    <property type="match status" value="1"/>
</dbReference>
<keyword evidence="3" id="KW-0378">Hydrolase</keyword>
<dbReference type="GO" id="GO:0046081">
    <property type="term" value="P:dUTP catabolic process"/>
    <property type="evidence" value="ECO:0007669"/>
    <property type="project" value="InterPro"/>
</dbReference>
<dbReference type="EC" id="3.6.1.23" evidence="2"/>
<comment type="similarity">
    <text evidence="1">Belongs to the dUTPase family.</text>
</comment>
<dbReference type="CDD" id="cd07557">
    <property type="entry name" value="trimeric_dUTPase"/>
    <property type="match status" value="1"/>
</dbReference>
<evidence type="ECO:0000256" key="4">
    <source>
        <dbReference type="ARBA" id="ARBA00023080"/>
    </source>
</evidence>
<dbReference type="PANTHER" id="PTHR11241">
    <property type="entry name" value="DEOXYURIDINE 5'-TRIPHOSPHATE NUCLEOTIDOHYDROLASE"/>
    <property type="match status" value="1"/>
</dbReference>
<evidence type="ECO:0000256" key="2">
    <source>
        <dbReference type="ARBA" id="ARBA00012379"/>
    </source>
</evidence>
<dbReference type="GO" id="GO:0004170">
    <property type="term" value="F:dUTP diphosphatase activity"/>
    <property type="evidence" value="ECO:0007669"/>
    <property type="project" value="UniProtKB-EC"/>
</dbReference>
<evidence type="ECO:0000313" key="8">
    <source>
        <dbReference type="Proteomes" id="UP000177682"/>
    </source>
</evidence>
<dbReference type="InterPro" id="IPR008181">
    <property type="entry name" value="dUTPase"/>
</dbReference>
<dbReference type="Proteomes" id="UP000177682">
    <property type="component" value="Unassembled WGS sequence"/>
</dbReference>
<name>A0A1F5PL03_9BACT</name>
<dbReference type="EMBL" id="MFEY01000005">
    <property type="protein sequence ID" value="OGE90596.1"/>
    <property type="molecule type" value="Genomic_DNA"/>
</dbReference>
<dbReference type="InterPro" id="IPR033704">
    <property type="entry name" value="dUTPase_trimeric"/>
</dbReference>
<dbReference type="PANTHER" id="PTHR11241:SF0">
    <property type="entry name" value="DEOXYURIDINE 5'-TRIPHOSPHATE NUCLEOTIDOHYDROLASE"/>
    <property type="match status" value="1"/>
</dbReference>
<protein>
    <recommendedName>
        <fullName evidence="2">dUTP diphosphatase</fullName>
        <ecNumber evidence="2">3.6.1.23</ecNumber>
    </recommendedName>
</protein>
<accession>A0A1F5PL03</accession>
<comment type="catalytic activity">
    <reaction evidence="5">
        <text>dUTP + H2O = dUMP + diphosphate + H(+)</text>
        <dbReference type="Rhea" id="RHEA:10248"/>
        <dbReference type="ChEBI" id="CHEBI:15377"/>
        <dbReference type="ChEBI" id="CHEBI:15378"/>
        <dbReference type="ChEBI" id="CHEBI:33019"/>
        <dbReference type="ChEBI" id="CHEBI:61555"/>
        <dbReference type="ChEBI" id="CHEBI:246422"/>
        <dbReference type="EC" id="3.6.1.23"/>
    </reaction>
</comment>
<dbReference type="InterPro" id="IPR029054">
    <property type="entry name" value="dUTPase-like"/>
</dbReference>
<sequence>MKVKIKRLDPSVELPQYQTAESAAFDIAANEDATISPKEIKLIKTGLIIEAPHGHFLLIASRSSTPVKKGLSVPQAIGIVDRDFSGPTDEVRLQLFNFTEQPVMIKKGERLAQGMFLAVDHIEWEEVDQIREQSRGGFGSTGGLNG</sequence>
<evidence type="ECO:0000313" key="7">
    <source>
        <dbReference type="EMBL" id="OGE90596.1"/>
    </source>
</evidence>
<dbReference type="SUPFAM" id="SSF51283">
    <property type="entry name" value="dUTPase-like"/>
    <property type="match status" value="1"/>
</dbReference>